<organism evidence="1 2">
    <name type="scientific">Microbispora rosea</name>
    <dbReference type="NCBI Taxonomy" id="58117"/>
    <lineage>
        <taxon>Bacteria</taxon>
        <taxon>Bacillati</taxon>
        <taxon>Actinomycetota</taxon>
        <taxon>Actinomycetes</taxon>
        <taxon>Streptosporangiales</taxon>
        <taxon>Streptosporangiaceae</taxon>
        <taxon>Microbispora</taxon>
    </lineage>
</organism>
<evidence type="ECO:0000313" key="1">
    <source>
        <dbReference type="EMBL" id="SIS25501.1"/>
    </source>
</evidence>
<name>A0A1N7HL73_9ACTN</name>
<dbReference type="AlphaFoldDB" id="A0A1N7HL73"/>
<gene>
    <name evidence="1" type="ORF">SAMN05421833_1722</name>
</gene>
<dbReference type="EMBL" id="FTNI01000072">
    <property type="protein sequence ID" value="SIS25501.1"/>
    <property type="molecule type" value="Genomic_DNA"/>
</dbReference>
<proteinExistence type="predicted"/>
<evidence type="ECO:0000313" key="2">
    <source>
        <dbReference type="Proteomes" id="UP000186096"/>
    </source>
</evidence>
<keyword evidence="2" id="KW-1185">Reference proteome</keyword>
<dbReference type="Proteomes" id="UP000186096">
    <property type="component" value="Unassembled WGS sequence"/>
</dbReference>
<reference evidence="2" key="1">
    <citation type="submission" date="2017-01" db="EMBL/GenBank/DDBJ databases">
        <authorList>
            <person name="Varghese N."/>
            <person name="Submissions S."/>
        </authorList>
    </citation>
    <scope>NUCLEOTIDE SEQUENCE [LARGE SCALE GENOMIC DNA]</scope>
    <source>
        <strain evidence="2">ATCC 12950</strain>
    </source>
</reference>
<sequence>MNMRTVKQCGRPLSGTLFYNPPGGASDEVVRLYFDLDKPRPRAQMLKGFDPQGDYFSLKTVSLKRDEDVVFLVYASTLKYYCSFSLALDVLADGRQQTVTVTDHDQPFRVTALQSKKNQDGDLETDVEKYKVLYVAGNGDFTGKHPDQWRRWDPGKYARAREEWWEAD</sequence>
<protein>
    <submittedName>
        <fullName evidence="1">Uncharacterized protein</fullName>
    </submittedName>
</protein>
<accession>A0A1N7HL73</accession>